<feature type="domain" description="DAHP synthase ferredoxin-like" evidence="3">
    <location>
        <begin position="1"/>
        <end position="67"/>
    </location>
</feature>
<dbReference type="STRING" id="520767.ATZ99_15490"/>
<evidence type="ECO:0000256" key="1">
    <source>
        <dbReference type="ARBA" id="ARBA00022679"/>
    </source>
</evidence>
<dbReference type="Gene3D" id="3.30.70.1140">
    <property type="entry name" value="Phospho-2-dehydro-3-deoxyheptonate aldolase, domain 1"/>
    <property type="match status" value="1"/>
</dbReference>
<dbReference type="GO" id="GO:0016832">
    <property type="term" value="F:aldehyde-lyase activity"/>
    <property type="evidence" value="ECO:0007669"/>
    <property type="project" value="InterPro"/>
</dbReference>
<evidence type="ECO:0000313" key="5">
    <source>
        <dbReference type="Proteomes" id="UP000075737"/>
    </source>
</evidence>
<evidence type="ECO:0000313" key="4">
    <source>
        <dbReference type="EMBL" id="KYO65513.1"/>
    </source>
</evidence>
<dbReference type="PANTHER" id="PTHR43018:SF2">
    <property type="entry name" value="PHOSPHO-2-DEHYDRO-3-DEOXYHEPTONATE ALDOLASE"/>
    <property type="match status" value="1"/>
</dbReference>
<protein>
    <submittedName>
        <fullName evidence="4">Phospho-2-dehydro-3-deoxyheptonate aldolase</fullName>
        <ecNumber evidence="4">2.5.1.54</ecNumber>
    </submittedName>
</protein>
<dbReference type="GO" id="GO:0009073">
    <property type="term" value="P:aromatic amino acid family biosynthetic process"/>
    <property type="evidence" value="ECO:0007669"/>
    <property type="project" value="InterPro"/>
</dbReference>
<dbReference type="InterPro" id="IPR052899">
    <property type="entry name" value="Class-I_DAHP_synthase"/>
</dbReference>
<dbReference type="PANTHER" id="PTHR43018">
    <property type="entry name" value="PHOSPHO-2-DEHYDRO-3-DEOXYHEPTONATE ALDOLASE"/>
    <property type="match status" value="1"/>
</dbReference>
<dbReference type="Proteomes" id="UP000075737">
    <property type="component" value="Unassembled WGS sequence"/>
</dbReference>
<dbReference type="Gene3D" id="3.20.20.70">
    <property type="entry name" value="Aldolase class I"/>
    <property type="match status" value="1"/>
</dbReference>
<dbReference type="NCBIfam" id="NF006421">
    <property type="entry name" value="PRK08673.1"/>
    <property type="match status" value="1"/>
</dbReference>
<dbReference type="InterPro" id="IPR006218">
    <property type="entry name" value="DAHP1/KDSA"/>
</dbReference>
<keyword evidence="1 4" id="KW-0808">Transferase</keyword>
<dbReference type="InterPro" id="IPR041071">
    <property type="entry name" value="DAHP_snth_FXD"/>
</dbReference>
<name>A0A162MEV9_9FIRM</name>
<dbReference type="EC" id="2.5.1.54" evidence="4"/>
<dbReference type="GO" id="GO:0003849">
    <property type="term" value="F:3-deoxy-7-phosphoheptulonate synthase activity"/>
    <property type="evidence" value="ECO:0007669"/>
    <property type="project" value="UniProtKB-EC"/>
</dbReference>
<organism evidence="4 5">
    <name type="scientific">Thermovenabulum gondwanense</name>
    <dbReference type="NCBI Taxonomy" id="520767"/>
    <lineage>
        <taxon>Bacteria</taxon>
        <taxon>Bacillati</taxon>
        <taxon>Bacillota</taxon>
        <taxon>Clostridia</taxon>
        <taxon>Thermosediminibacterales</taxon>
        <taxon>Thermosediminibacteraceae</taxon>
        <taxon>Thermovenabulum</taxon>
    </lineage>
</organism>
<dbReference type="Pfam" id="PF00793">
    <property type="entry name" value="DAHP_synth_1"/>
    <property type="match status" value="1"/>
</dbReference>
<dbReference type="SUPFAM" id="SSF51569">
    <property type="entry name" value="Aldolase"/>
    <property type="match status" value="1"/>
</dbReference>
<gene>
    <name evidence="4" type="primary">aroF</name>
    <name evidence="4" type="ORF">ATZ99_15490</name>
</gene>
<dbReference type="NCBIfam" id="TIGR01361">
    <property type="entry name" value="DAHP_synth_Bsub"/>
    <property type="match status" value="1"/>
</dbReference>
<dbReference type="PATRIC" id="fig|520767.4.peg.1658"/>
<dbReference type="Pfam" id="PF18152">
    <property type="entry name" value="DAHP_snth_FXD"/>
    <property type="match status" value="1"/>
</dbReference>
<evidence type="ECO:0000259" key="2">
    <source>
        <dbReference type="Pfam" id="PF00793"/>
    </source>
</evidence>
<dbReference type="NCBIfam" id="NF009239">
    <property type="entry name" value="PRK12595.1"/>
    <property type="match status" value="1"/>
</dbReference>
<keyword evidence="5" id="KW-1185">Reference proteome</keyword>
<dbReference type="InterPro" id="IPR006268">
    <property type="entry name" value="DAHP_syn_2"/>
</dbReference>
<sequence>MIIVMQKNATEEQIKKVCEVVENAGLGVHISKGTDVTVIGVIGDRRKLQDKPIELLDGVEKTVPIMEPYKLASRSFKPESTVVKVGDVEIGSNNFIIIAGPCAVESEEQLIETAQIVKKCGAKILRGGAYKPRTSPYSFQGIGEEGLKILAKAREITGLPVVTEVMSTEAVKLVSHYADILQIGARNMQNFELLKEAGKTGKPVLLKRGIAATIEEWLNAAEYIMNEGNFNVILCERGIRTYETMTRNTLDISAVPIIKHISHLPIIVDPSHGTGSWRWVAPMSRAALAAGADGLMIEVHPNPKEALSDGPQSLNPEKFEHLCRELKTFAPIMGRTL</sequence>
<evidence type="ECO:0000259" key="3">
    <source>
        <dbReference type="Pfam" id="PF18152"/>
    </source>
</evidence>
<dbReference type="OrthoDB" id="9780456at2"/>
<dbReference type="RefSeq" id="WP_068748668.1">
    <property type="nucleotide sequence ID" value="NZ_LOHZ01000033.1"/>
</dbReference>
<accession>A0A162MEV9</accession>
<dbReference type="EMBL" id="LOHZ01000033">
    <property type="protein sequence ID" value="KYO65513.1"/>
    <property type="molecule type" value="Genomic_DNA"/>
</dbReference>
<dbReference type="AlphaFoldDB" id="A0A162MEV9"/>
<dbReference type="InterPro" id="IPR013785">
    <property type="entry name" value="Aldolase_TIM"/>
</dbReference>
<proteinExistence type="predicted"/>
<reference evidence="4 5" key="1">
    <citation type="submission" date="2015-12" db="EMBL/GenBank/DDBJ databases">
        <title>Draft genome of Thermovenabulum gondwanense isolated from a red thermophilic microbial mat colonisisng an outflow channel of a bore well.</title>
        <authorList>
            <person name="Patel B.K."/>
        </authorList>
    </citation>
    <scope>NUCLEOTIDE SEQUENCE [LARGE SCALE GENOMIC DNA]</scope>
    <source>
        <strain evidence="4 5">R270</strain>
    </source>
</reference>
<comment type="caution">
    <text evidence="4">The sequence shown here is derived from an EMBL/GenBank/DDBJ whole genome shotgun (WGS) entry which is preliminary data.</text>
</comment>
<feature type="domain" description="DAHP synthetase I/KDSA" evidence="2">
    <location>
        <begin position="85"/>
        <end position="326"/>
    </location>
</feature>